<accession>A0A8T0JDG7</accession>
<keyword evidence="4" id="KW-1185">Reference proteome</keyword>
<dbReference type="EMBL" id="CM026421">
    <property type="protein sequence ID" value="KAG0592929.1"/>
    <property type="molecule type" value="Genomic_DNA"/>
</dbReference>
<protein>
    <recommendedName>
        <fullName evidence="2">N-acetyltransferase domain-containing protein</fullName>
    </recommendedName>
</protein>
<proteinExistence type="predicted"/>
<dbReference type="Gene3D" id="3.40.630.30">
    <property type="match status" value="2"/>
</dbReference>
<dbReference type="InterPro" id="IPR050769">
    <property type="entry name" value="NAT_camello-type"/>
</dbReference>
<dbReference type="InterPro" id="IPR000182">
    <property type="entry name" value="GNAT_dom"/>
</dbReference>
<keyword evidence="1" id="KW-0808">Transferase</keyword>
<organism evidence="3 4">
    <name type="scientific">Ceratodon purpureus</name>
    <name type="common">Fire moss</name>
    <name type="synonym">Dicranum purpureum</name>
    <dbReference type="NCBI Taxonomy" id="3225"/>
    <lineage>
        <taxon>Eukaryota</taxon>
        <taxon>Viridiplantae</taxon>
        <taxon>Streptophyta</taxon>
        <taxon>Embryophyta</taxon>
        <taxon>Bryophyta</taxon>
        <taxon>Bryophytina</taxon>
        <taxon>Bryopsida</taxon>
        <taxon>Dicranidae</taxon>
        <taxon>Pseudoditrichales</taxon>
        <taxon>Ditrichaceae</taxon>
        <taxon>Ceratodon</taxon>
    </lineage>
</organism>
<dbReference type="PANTHER" id="PTHR13947:SF37">
    <property type="entry name" value="LD18367P"/>
    <property type="match status" value="1"/>
</dbReference>
<dbReference type="PROSITE" id="PS51186">
    <property type="entry name" value="GNAT"/>
    <property type="match status" value="1"/>
</dbReference>
<dbReference type="InterPro" id="IPR016181">
    <property type="entry name" value="Acyl_CoA_acyltransferase"/>
</dbReference>
<evidence type="ECO:0000259" key="2">
    <source>
        <dbReference type="PROSITE" id="PS51186"/>
    </source>
</evidence>
<dbReference type="AlphaFoldDB" id="A0A8T0JDG7"/>
<dbReference type="CDD" id="cd04301">
    <property type="entry name" value="NAT_SF"/>
    <property type="match status" value="1"/>
</dbReference>
<evidence type="ECO:0000313" key="4">
    <source>
        <dbReference type="Proteomes" id="UP000822688"/>
    </source>
</evidence>
<evidence type="ECO:0000313" key="3">
    <source>
        <dbReference type="EMBL" id="KAG0592929.1"/>
    </source>
</evidence>
<reference evidence="3" key="1">
    <citation type="submission" date="2020-06" db="EMBL/GenBank/DDBJ databases">
        <title>WGS assembly of Ceratodon purpureus strain R40.</title>
        <authorList>
            <person name="Carey S.B."/>
            <person name="Jenkins J."/>
            <person name="Shu S."/>
            <person name="Lovell J.T."/>
            <person name="Sreedasyam A."/>
            <person name="Maumus F."/>
            <person name="Tiley G.P."/>
            <person name="Fernandez-Pozo N."/>
            <person name="Barry K."/>
            <person name="Chen C."/>
            <person name="Wang M."/>
            <person name="Lipzen A."/>
            <person name="Daum C."/>
            <person name="Saski C.A."/>
            <person name="Payton A.C."/>
            <person name="Mcbreen J.C."/>
            <person name="Conrad R.E."/>
            <person name="Kollar L.M."/>
            <person name="Olsson S."/>
            <person name="Huttunen S."/>
            <person name="Landis J.B."/>
            <person name="Wickett N.J."/>
            <person name="Johnson M.G."/>
            <person name="Rensing S.A."/>
            <person name="Grimwood J."/>
            <person name="Schmutz J."/>
            <person name="Mcdaniel S.F."/>
        </authorList>
    </citation>
    <scope>NUCLEOTIDE SEQUENCE</scope>
    <source>
        <strain evidence="3">R40</strain>
    </source>
</reference>
<dbReference type="SUPFAM" id="SSF55729">
    <property type="entry name" value="Acyl-CoA N-acyltransferases (Nat)"/>
    <property type="match status" value="1"/>
</dbReference>
<gene>
    <name evidence="3" type="ORF">KC19_1G291200</name>
</gene>
<evidence type="ECO:0000256" key="1">
    <source>
        <dbReference type="ARBA" id="ARBA00022679"/>
    </source>
</evidence>
<dbReference type="Proteomes" id="UP000822688">
    <property type="component" value="Chromosome 1"/>
</dbReference>
<name>A0A8T0JDG7_CERPU</name>
<dbReference type="PANTHER" id="PTHR13947">
    <property type="entry name" value="GNAT FAMILY N-ACETYLTRANSFERASE"/>
    <property type="match status" value="1"/>
</dbReference>
<sequence length="323" mass="34572">MAGGHEDDAQLAGGYTMRSLRGEDVHEAGQVYFDAFSADSVATGIPANFNLASPDAGRAVIASFMSGPSLYYHLGAFDGAGKLLGAAFVHVGSDCDAHGVGPVYVSPEASNRGIGKALMRGIVEHAQKINLPSVRLNTSGSNRKSFCLYASLGFRPVECTTSFYGRIEPDAGIQAAVSVGISTDGISTRKMEEGDVKACGEMYSKGMGYERENDIREMLTTRPEGCWVATTDDNAVVGYTTGLFMLGHAMATSEAAWVAAISRAIQEKDGVVGCVTIPGVYYPRLINWALAAKLQLARHNWYMVIGDYQKPKDGFFWSPSVQH</sequence>
<dbReference type="Pfam" id="PF00583">
    <property type="entry name" value="Acetyltransf_1"/>
    <property type="match status" value="1"/>
</dbReference>
<comment type="caution">
    <text evidence="3">The sequence shown here is derived from an EMBL/GenBank/DDBJ whole genome shotgun (WGS) entry which is preliminary data.</text>
</comment>
<dbReference type="GO" id="GO:0008080">
    <property type="term" value="F:N-acetyltransferase activity"/>
    <property type="evidence" value="ECO:0007669"/>
    <property type="project" value="InterPro"/>
</dbReference>
<feature type="domain" description="N-acetyltransferase" evidence="2">
    <location>
        <begin position="15"/>
        <end position="184"/>
    </location>
</feature>